<gene>
    <name evidence="3" type="ORF">PRLR5076_10010</name>
</gene>
<dbReference type="AlphaFoldDB" id="A0A9R1C8U9"/>
<dbReference type="PANTHER" id="PTHR33295">
    <property type="entry name" value="ATPASE"/>
    <property type="match status" value="1"/>
</dbReference>
<protein>
    <submittedName>
        <fullName evidence="3">ATPase</fullName>
    </submittedName>
</protein>
<evidence type="ECO:0000259" key="1">
    <source>
        <dbReference type="Pfam" id="PF13173"/>
    </source>
</evidence>
<organism evidence="3 4">
    <name type="scientific">Prevotella lacticifex</name>
    <dbReference type="NCBI Taxonomy" id="2854755"/>
    <lineage>
        <taxon>Bacteria</taxon>
        <taxon>Pseudomonadati</taxon>
        <taxon>Bacteroidota</taxon>
        <taxon>Bacteroidia</taxon>
        <taxon>Bacteroidales</taxon>
        <taxon>Prevotellaceae</taxon>
        <taxon>Prevotella</taxon>
    </lineage>
</organism>
<evidence type="ECO:0000313" key="4">
    <source>
        <dbReference type="Proteomes" id="UP000825483"/>
    </source>
</evidence>
<dbReference type="EMBL" id="BPUB01000001">
    <property type="protein sequence ID" value="GJG58150.1"/>
    <property type="molecule type" value="Genomic_DNA"/>
</dbReference>
<feature type="domain" description="DUF4143" evidence="2">
    <location>
        <begin position="190"/>
        <end position="357"/>
    </location>
</feature>
<evidence type="ECO:0000313" key="3">
    <source>
        <dbReference type="EMBL" id="GJG58150.1"/>
    </source>
</evidence>
<accession>A0A9R1C8U9</accession>
<dbReference type="Pfam" id="PF13635">
    <property type="entry name" value="DUF4143"/>
    <property type="match status" value="1"/>
</dbReference>
<dbReference type="PANTHER" id="PTHR33295:SF7">
    <property type="entry name" value="ATPASE"/>
    <property type="match status" value="1"/>
</dbReference>
<evidence type="ECO:0000259" key="2">
    <source>
        <dbReference type="Pfam" id="PF13635"/>
    </source>
</evidence>
<keyword evidence="4" id="KW-1185">Reference proteome</keyword>
<dbReference type="Pfam" id="PF13173">
    <property type="entry name" value="AAA_14"/>
    <property type="match status" value="1"/>
</dbReference>
<feature type="domain" description="AAA" evidence="1">
    <location>
        <begin position="1"/>
        <end position="117"/>
    </location>
</feature>
<proteinExistence type="predicted"/>
<dbReference type="InterPro" id="IPR025420">
    <property type="entry name" value="DUF4143"/>
</dbReference>
<comment type="caution">
    <text evidence="3">The sequence shown here is derived from an EMBL/GenBank/DDBJ whole genome shotgun (WGS) entry which is preliminary data.</text>
</comment>
<reference evidence="3" key="1">
    <citation type="journal article" date="2022" name="Int. J. Syst. Evol. Microbiol.">
        <title>Prevotella lacticifex sp. nov., isolated from the rumen of cows.</title>
        <authorList>
            <person name="Shinkai T."/>
            <person name="Ikeyama N."/>
            <person name="Kumagai M."/>
            <person name="Ohmori H."/>
            <person name="Sakamoto M."/>
            <person name="Ohkuma M."/>
            <person name="Mitsumori M."/>
        </authorList>
    </citation>
    <scope>NUCLEOTIDE SEQUENCE</scope>
    <source>
        <strain evidence="3">R5076</strain>
    </source>
</reference>
<dbReference type="SUPFAM" id="SSF52980">
    <property type="entry name" value="Restriction endonuclease-like"/>
    <property type="match status" value="1"/>
</dbReference>
<dbReference type="Proteomes" id="UP000825483">
    <property type="component" value="Unassembled WGS sequence"/>
</dbReference>
<dbReference type="InterPro" id="IPR041682">
    <property type="entry name" value="AAA_14"/>
</dbReference>
<sequence length="404" mass="46688">MEQFARDQYESYILIDFNQASRETKMLFDDLTDLDYIFLTLQASYHTSLTKRKSVIVFDEVQNCPKARQAIKYLVADGRYDYIETGSLISIRKNTENITIPSEEDRITMHPMDFEEFRWAVGDNDTVDILRKFWELKKPLGAAHRNIQRLLRLYMLVGGMPQAVEEYISTNDLSKVDRVKRRIITLYQEDFHKIDPSGNAAQMFMSIPGQLSRNVSRYLPSQTIGSQTAKAESDLLSALAESKTVDVVYHTDDPNVGMELTRDTSRYKLYVADTGLFVTMAFWDKDFTENVIYQKLLSDKLAANLGYVYENLVAQMLIASGNKLFYYTWAKDDKHRYEIDFLISSGNKICPIEVKSSGYRTHASLDAFCKKFSERVKVPILVYTKDFERDGNTILLPVYMVPFL</sequence>
<name>A0A9R1C8U9_9BACT</name>
<dbReference type="InterPro" id="IPR011335">
    <property type="entry name" value="Restrct_endonuc-II-like"/>
</dbReference>